<dbReference type="InterPro" id="IPR050466">
    <property type="entry name" value="Carboxylest/Gibb_receptor"/>
</dbReference>
<accession>A0A022KRD3</accession>
<organism evidence="2 3">
    <name type="scientific">Brachybacterium muris UCD-AY4</name>
    <dbReference type="NCBI Taxonomy" id="1249481"/>
    <lineage>
        <taxon>Bacteria</taxon>
        <taxon>Bacillati</taxon>
        <taxon>Actinomycetota</taxon>
        <taxon>Actinomycetes</taxon>
        <taxon>Micrococcales</taxon>
        <taxon>Dermabacteraceae</taxon>
        <taxon>Brachybacterium</taxon>
    </lineage>
</organism>
<reference evidence="2 3" key="1">
    <citation type="journal article" date="2013" name="Genome Announc.">
        <title>Draft genome sequence of an Actinobacterium, Brachybacterium muris strain UCD-AY4.</title>
        <authorList>
            <person name="Lo J.R."/>
            <person name="Lang J.M."/>
            <person name="Darling A.E."/>
            <person name="Eisen J.A."/>
            <person name="Coil D.A."/>
        </authorList>
    </citation>
    <scope>NUCLEOTIDE SEQUENCE [LARGE SCALE GENOMIC DNA]</scope>
    <source>
        <strain evidence="2 3">UCD-AY4</strain>
    </source>
</reference>
<dbReference type="InterPro" id="IPR013094">
    <property type="entry name" value="AB_hydrolase_3"/>
</dbReference>
<dbReference type="SUPFAM" id="SSF53474">
    <property type="entry name" value="alpha/beta-Hydrolases"/>
    <property type="match status" value="1"/>
</dbReference>
<dbReference type="EMBL" id="AORC01000018">
    <property type="protein sequence ID" value="EYT48116.1"/>
    <property type="molecule type" value="Genomic_DNA"/>
</dbReference>
<dbReference type="AlphaFoldDB" id="A0A022KRD3"/>
<dbReference type="PANTHER" id="PTHR23024">
    <property type="entry name" value="ARYLACETAMIDE DEACETYLASE"/>
    <property type="match status" value="1"/>
</dbReference>
<protein>
    <submittedName>
        <fullName evidence="2">Esterase</fullName>
    </submittedName>
</protein>
<feature type="domain" description="Alpha/beta hydrolase fold-3" evidence="1">
    <location>
        <begin position="144"/>
        <end position="313"/>
    </location>
</feature>
<evidence type="ECO:0000259" key="1">
    <source>
        <dbReference type="Pfam" id="PF07859"/>
    </source>
</evidence>
<dbReference type="GO" id="GO:0034338">
    <property type="term" value="F:short-chain carboxylesterase activity"/>
    <property type="evidence" value="ECO:0007669"/>
    <property type="project" value="TreeGrafter"/>
</dbReference>
<dbReference type="Proteomes" id="UP000019754">
    <property type="component" value="Unassembled WGS sequence"/>
</dbReference>
<sequence length="336" mass="35946">MRSTAPGFRPEIAERLPLVQHLASFADAPASTFEQWTADYGPAESWDLMIEDRDLPGPHGRVPVRIYTPEGLVPDGGRPVLLWIHGGSFMHGDLDMPEAHDVARGVAGRADAVVVSVFYRLVDEPATWADAKPAANPEGETGVHAPASLDDVMAALHWTVEHARELGGDPARICVGGASAGGNLAAAATLRATHEGIAIACSLPIYPALHGELPEPAEDEAAALADVPLPLRFSPEVYREMSENYLGRPLAEATAYDFPALAGREQLAGLPPTYLEISEFDDLRISGARYAEQLQAAGADVELVLRHGVPHGHLNRRGLAAAHETMDAIAERVRRS</sequence>
<keyword evidence="3" id="KW-1185">Reference proteome</keyword>
<dbReference type="HOGENOM" id="CLU_012494_6_4_11"/>
<dbReference type="InterPro" id="IPR029058">
    <property type="entry name" value="AB_hydrolase_fold"/>
</dbReference>
<evidence type="ECO:0000313" key="3">
    <source>
        <dbReference type="Proteomes" id="UP000019754"/>
    </source>
</evidence>
<dbReference type="PANTHER" id="PTHR23024:SF24">
    <property type="entry name" value="ALPHA_BETA HYDROLASE FOLD-3 DOMAIN-CONTAINING PROTEIN"/>
    <property type="match status" value="1"/>
</dbReference>
<dbReference type="STRING" id="1249481.D641_0113090"/>
<gene>
    <name evidence="2" type="ORF">D641_0113090</name>
</gene>
<dbReference type="Pfam" id="PF07859">
    <property type="entry name" value="Abhydrolase_3"/>
    <property type="match status" value="2"/>
</dbReference>
<dbReference type="Gene3D" id="3.40.50.1820">
    <property type="entry name" value="alpha/beta hydrolase"/>
    <property type="match status" value="1"/>
</dbReference>
<name>A0A022KRD3_9MICO</name>
<feature type="domain" description="Alpha/beta hydrolase fold-3" evidence="1">
    <location>
        <begin position="81"/>
        <end position="121"/>
    </location>
</feature>
<comment type="caution">
    <text evidence="2">The sequence shown here is derived from an EMBL/GenBank/DDBJ whole genome shotgun (WGS) entry which is preliminary data.</text>
</comment>
<evidence type="ECO:0000313" key="2">
    <source>
        <dbReference type="EMBL" id="EYT48116.1"/>
    </source>
</evidence>
<proteinExistence type="predicted"/>